<organism evidence="7 8">
    <name type="scientific">Saponaria officinalis</name>
    <name type="common">Common soapwort</name>
    <name type="synonym">Lychnis saponaria</name>
    <dbReference type="NCBI Taxonomy" id="3572"/>
    <lineage>
        <taxon>Eukaryota</taxon>
        <taxon>Viridiplantae</taxon>
        <taxon>Streptophyta</taxon>
        <taxon>Embryophyta</taxon>
        <taxon>Tracheophyta</taxon>
        <taxon>Spermatophyta</taxon>
        <taxon>Magnoliopsida</taxon>
        <taxon>eudicotyledons</taxon>
        <taxon>Gunneridae</taxon>
        <taxon>Pentapetalae</taxon>
        <taxon>Caryophyllales</taxon>
        <taxon>Caryophyllaceae</taxon>
        <taxon>Caryophylleae</taxon>
        <taxon>Saponaria</taxon>
    </lineage>
</organism>
<dbReference type="PANTHER" id="PTHR10641">
    <property type="entry name" value="MYB FAMILY TRANSCRIPTION FACTOR"/>
    <property type="match status" value="1"/>
</dbReference>
<dbReference type="PANTHER" id="PTHR10641:SF622">
    <property type="entry name" value="TRANSCRIPTION FACTOR MYB17"/>
    <property type="match status" value="1"/>
</dbReference>
<dbReference type="InterPro" id="IPR009057">
    <property type="entry name" value="Homeodomain-like_sf"/>
</dbReference>
<dbReference type="Gene3D" id="1.10.10.60">
    <property type="entry name" value="Homeodomain-like"/>
    <property type="match status" value="2"/>
</dbReference>
<evidence type="ECO:0000259" key="6">
    <source>
        <dbReference type="PROSITE" id="PS51294"/>
    </source>
</evidence>
<keyword evidence="8" id="KW-1185">Reference proteome</keyword>
<protein>
    <submittedName>
        <fullName evidence="7">Uncharacterized protein</fullName>
    </submittedName>
</protein>
<name>A0AAW1GNN8_SAPOF</name>
<keyword evidence="2" id="KW-0677">Repeat</keyword>
<dbReference type="PROSITE" id="PS50090">
    <property type="entry name" value="MYB_LIKE"/>
    <property type="match status" value="2"/>
</dbReference>
<dbReference type="InterPro" id="IPR017930">
    <property type="entry name" value="Myb_dom"/>
</dbReference>
<dbReference type="AlphaFoldDB" id="A0AAW1GNN8"/>
<gene>
    <name evidence="7" type="ORF">RND81_14G117200</name>
</gene>
<proteinExistence type="predicted"/>
<dbReference type="EMBL" id="JBDFQZ010000014">
    <property type="protein sequence ID" value="KAK9665517.1"/>
    <property type="molecule type" value="Genomic_DNA"/>
</dbReference>
<evidence type="ECO:0000259" key="5">
    <source>
        <dbReference type="PROSITE" id="PS50090"/>
    </source>
</evidence>
<dbReference type="SMART" id="SM00717">
    <property type="entry name" value="SANT"/>
    <property type="match status" value="2"/>
</dbReference>
<sequence length="236" mass="26685">MVKKGVWSVEEDQKLIDFISTNNGDVVNWRSLPHLAGIFRCGKSCRLRWTNYLRPNINRGPFTAKESNIVVQLHALLGNRWAAIAARLPGRTDNDVKNFWNTHLRKQHGKISQESTLPGSPKTRHMVQWESIRLETEARLSMESMHNPLGYPVGNSDPFLHLWHSEIGESFRKLSDERVLKMGGSSGSTEVGSEITGQVDRPVEFCDVKDEEMSMESEETCSDTAMNMLLDSPTSD</sequence>
<dbReference type="Pfam" id="PF00249">
    <property type="entry name" value="Myb_DNA-binding"/>
    <property type="match status" value="2"/>
</dbReference>
<dbReference type="InterPro" id="IPR015495">
    <property type="entry name" value="Myb_TF_plants"/>
</dbReference>
<dbReference type="FunFam" id="1.10.10.60:FF:000001">
    <property type="entry name" value="MYB-related transcription factor"/>
    <property type="match status" value="1"/>
</dbReference>
<accession>A0AAW1GNN8</accession>
<comment type="subcellular location">
    <subcellularLocation>
        <location evidence="1">Nucleus</location>
    </subcellularLocation>
</comment>
<feature type="domain" description="Myb-like" evidence="5">
    <location>
        <begin position="54"/>
        <end position="104"/>
    </location>
</feature>
<evidence type="ECO:0000256" key="1">
    <source>
        <dbReference type="ARBA" id="ARBA00004123"/>
    </source>
</evidence>
<feature type="domain" description="HTH myb-type" evidence="6">
    <location>
        <begin position="54"/>
        <end position="108"/>
    </location>
</feature>
<evidence type="ECO:0000313" key="7">
    <source>
        <dbReference type="EMBL" id="KAK9665517.1"/>
    </source>
</evidence>
<dbReference type="CDD" id="cd00167">
    <property type="entry name" value="SANT"/>
    <property type="match status" value="2"/>
</dbReference>
<comment type="caution">
    <text evidence="7">The sequence shown here is derived from an EMBL/GenBank/DDBJ whole genome shotgun (WGS) entry which is preliminary data.</text>
</comment>
<feature type="domain" description="Myb-like" evidence="5">
    <location>
        <begin position="1"/>
        <end position="53"/>
    </location>
</feature>
<dbReference type="PROSITE" id="PS51294">
    <property type="entry name" value="HTH_MYB"/>
    <property type="match status" value="2"/>
</dbReference>
<evidence type="ECO:0000313" key="8">
    <source>
        <dbReference type="Proteomes" id="UP001443914"/>
    </source>
</evidence>
<dbReference type="Proteomes" id="UP001443914">
    <property type="component" value="Unassembled WGS sequence"/>
</dbReference>
<dbReference type="InterPro" id="IPR001005">
    <property type="entry name" value="SANT/Myb"/>
</dbReference>
<evidence type="ECO:0000256" key="3">
    <source>
        <dbReference type="ARBA" id="ARBA00023125"/>
    </source>
</evidence>
<evidence type="ECO:0000256" key="4">
    <source>
        <dbReference type="ARBA" id="ARBA00023242"/>
    </source>
</evidence>
<evidence type="ECO:0000256" key="2">
    <source>
        <dbReference type="ARBA" id="ARBA00022737"/>
    </source>
</evidence>
<keyword evidence="4" id="KW-0539">Nucleus</keyword>
<feature type="domain" description="HTH myb-type" evidence="6">
    <location>
        <begin position="1"/>
        <end position="53"/>
    </location>
</feature>
<dbReference type="GO" id="GO:0005634">
    <property type="term" value="C:nucleus"/>
    <property type="evidence" value="ECO:0007669"/>
    <property type="project" value="UniProtKB-SubCell"/>
</dbReference>
<dbReference type="SUPFAM" id="SSF46689">
    <property type="entry name" value="Homeodomain-like"/>
    <property type="match status" value="1"/>
</dbReference>
<keyword evidence="3" id="KW-0238">DNA-binding</keyword>
<dbReference type="GO" id="GO:0003677">
    <property type="term" value="F:DNA binding"/>
    <property type="evidence" value="ECO:0007669"/>
    <property type="project" value="UniProtKB-KW"/>
</dbReference>
<reference evidence="7" key="1">
    <citation type="submission" date="2024-03" db="EMBL/GenBank/DDBJ databases">
        <title>WGS assembly of Saponaria officinalis var. Norfolk2.</title>
        <authorList>
            <person name="Jenkins J."/>
            <person name="Shu S."/>
            <person name="Grimwood J."/>
            <person name="Barry K."/>
            <person name="Goodstein D."/>
            <person name="Schmutz J."/>
            <person name="Leebens-Mack J."/>
            <person name="Osbourn A."/>
        </authorList>
    </citation>
    <scope>NUCLEOTIDE SEQUENCE [LARGE SCALE GENOMIC DNA]</scope>
    <source>
        <strain evidence="7">JIC</strain>
    </source>
</reference>